<keyword evidence="1" id="KW-0175">Coiled coil</keyword>
<evidence type="ECO:0000313" key="3">
    <source>
        <dbReference type="EMBL" id="TCO71001.1"/>
    </source>
</evidence>
<dbReference type="SUPFAM" id="SSF56935">
    <property type="entry name" value="Porins"/>
    <property type="match status" value="1"/>
</dbReference>
<dbReference type="OrthoDB" id="625456at2"/>
<evidence type="ECO:0000313" key="4">
    <source>
        <dbReference type="Proteomes" id="UP000294980"/>
    </source>
</evidence>
<evidence type="ECO:0008006" key="5">
    <source>
        <dbReference type="Google" id="ProtNLM"/>
    </source>
</evidence>
<feature type="signal peptide" evidence="2">
    <location>
        <begin position="1"/>
        <end position="29"/>
    </location>
</feature>
<name>A0A4R2KBW5_9GAMM</name>
<dbReference type="AlphaFoldDB" id="A0A4R2KBW5"/>
<comment type="caution">
    <text evidence="3">The sequence shown here is derived from an EMBL/GenBank/DDBJ whole genome shotgun (WGS) entry which is preliminary data.</text>
</comment>
<keyword evidence="4" id="KW-1185">Reference proteome</keyword>
<gene>
    <name evidence="3" type="ORF">EV688_12414</name>
</gene>
<protein>
    <recommendedName>
        <fullName evidence="5">Phosphate-selective porin O/P</fullName>
    </recommendedName>
</protein>
<evidence type="ECO:0000256" key="2">
    <source>
        <dbReference type="SAM" id="SignalP"/>
    </source>
</evidence>
<dbReference type="EMBL" id="SLWX01000024">
    <property type="protein sequence ID" value="TCO71001.1"/>
    <property type="molecule type" value="Genomic_DNA"/>
</dbReference>
<sequence length="455" mass="50196">MKLSLWEHPPRLLILLLAVPLLSHPRVLAADDDGQAQVVDALLARIDALEKRLQELESRLPAREGDIRAALSLPGRGAVESQSGRIIEEDLGSAVSGSERAVTIAPDPEPARIELGGALRYNLVHRDFVDASDGKRGESGFDIFRLNVDGEINNIIISAEYRHYTFMQTLRYGWLGYEFADDSQLQVGISQVPFGLLPYASHNAWFGVPFYTGLADHYDMGIKYVREDGPWSSQVAFYKNEPLNDATDPGRFSIDVLRGGEQQNEEANQFHARLAYTLGAGTGCETEVGSSAKVSELYNNATNRRGDHWAGAVHLDSRCGRWNLQLQGVRYQYNPANPVGVSSDVMRVGAFAGTYDIASEADILVANVAYNFESPASFIDQLTCYNDYSRLYKGIDDSVDSQINTLGCAIGSGPLFTYVDYILARNMAFFGNGSMGAGGDDKWRGRFNVNIGYYW</sequence>
<proteinExistence type="predicted"/>
<feature type="coiled-coil region" evidence="1">
    <location>
        <begin position="39"/>
        <end position="66"/>
    </location>
</feature>
<dbReference type="RefSeq" id="WP_131917710.1">
    <property type="nucleotide sequence ID" value="NZ_QQSW01000031.1"/>
</dbReference>
<reference evidence="3 4" key="1">
    <citation type="submission" date="2019-03" db="EMBL/GenBank/DDBJ databases">
        <title>Genomic Encyclopedia of Type Strains, Phase IV (KMG-IV): sequencing the most valuable type-strain genomes for metagenomic binning, comparative biology and taxonomic classification.</title>
        <authorList>
            <person name="Goeker M."/>
        </authorList>
    </citation>
    <scope>NUCLEOTIDE SEQUENCE [LARGE SCALE GENOMIC DNA]</scope>
    <source>
        <strain evidence="3 4">DSM 23344</strain>
    </source>
</reference>
<evidence type="ECO:0000256" key="1">
    <source>
        <dbReference type="SAM" id="Coils"/>
    </source>
</evidence>
<keyword evidence="2" id="KW-0732">Signal</keyword>
<feature type="chain" id="PRO_5020840628" description="Phosphate-selective porin O/P" evidence="2">
    <location>
        <begin position="30"/>
        <end position="455"/>
    </location>
</feature>
<dbReference type="Proteomes" id="UP000294980">
    <property type="component" value="Unassembled WGS sequence"/>
</dbReference>
<accession>A0A4R2KBW5</accession>
<organism evidence="3 4">
    <name type="scientific">Chromatocurvus halotolerans</name>
    <dbReference type="NCBI Taxonomy" id="1132028"/>
    <lineage>
        <taxon>Bacteria</taxon>
        <taxon>Pseudomonadati</taxon>
        <taxon>Pseudomonadota</taxon>
        <taxon>Gammaproteobacteria</taxon>
        <taxon>Cellvibrionales</taxon>
        <taxon>Halieaceae</taxon>
        <taxon>Chromatocurvus</taxon>
    </lineage>
</organism>